<dbReference type="PANTHER" id="PTHR11439:SF455">
    <property type="entry name" value="RLK (RECEPTOR-LIKE PROTEIN KINASE) 8, PUTATIVE-RELATED"/>
    <property type="match status" value="1"/>
</dbReference>
<name>A0AAV2G457_9ROSI</name>
<dbReference type="PANTHER" id="PTHR11439">
    <property type="entry name" value="GAG-POL-RELATED RETROTRANSPOSON"/>
    <property type="match status" value="1"/>
</dbReference>
<dbReference type="AlphaFoldDB" id="A0AAV2G457"/>
<accession>A0AAV2G457</accession>
<evidence type="ECO:0000313" key="2">
    <source>
        <dbReference type="Proteomes" id="UP001497516"/>
    </source>
</evidence>
<gene>
    <name evidence="1" type="ORF">LTRI10_LOCUS45210</name>
</gene>
<protein>
    <recommendedName>
        <fullName evidence="3">Mitochondrial protein</fullName>
    </recommendedName>
</protein>
<dbReference type="Proteomes" id="UP001497516">
    <property type="component" value="Chromosome 8"/>
</dbReference>
<dbReference type="CDD" id="cd09272">
    <property type="entry name" value="RNase_HI_RT_Ty1"/>
    <property type="match status" value="1"/>
</dbReference>
<organism evidence="1 2">
    <name type="scientific">Linum trigynum</name>
    <dbReference type="NCBI Taxonomy" id="586398"/>
    <lineage>
        <taxon>Eukaryota</taxon>
        <taxon>Viridiplantae</taxon>
        <taxon>Streptophyta</taxon>
        <taxon>Embryophyta</taxon>
        <taxon>Tracheophyta</taxon>
        <taxon>Spermatophyta</taxon>
        <taxon>Magnoliopsida</taxon>
        <taxon>eudicotyledons</taxon>
        <taxon>Gunneridae</taxon>
        <taxon>Pentapetalae</taxon>
        <taxon>rosids</taxon>
        <taxon>fabids</taxon>
        <taxon>Malpighiales</taxon>
        <taxon>Linaceae</taxon>
        <taxon>Linum</taxon>
    </lineage>
</organism>
<evidence type="ECO:0000313" key="1">
    <source>
        <dbReference type="EMBL" id="CAL1405424.1"/>
    </source>
</evidence>
<dbReference type="EMBL" id="OZ034821">
    <property type="protein sequence ID" value="CAL1405424.1"/>
    <property type="molecule type" value="Genomic_DNA"/>
</dbReference>
<evidence type="ECO:0008006" key="3">
    <source>
        <dbReference type="Google" id="ProtNLM"/>
    </source>
</evidence>
<proteinExistence type="predicted"/>
<keyword evidence="2" id="KW-1185">Reference proteome</keyword>
<reference evidence="1 2" key="1">
    <citation type="submission" date="2024-04" db="EMBL/GenBank/DDBJ databases">
        <authorList>
            <person name="Fracassetti M."/>
        </authorList>
    </citation>
    <scope>NUCLEOTIDE SEQUENCE [LARGE SCALE GENOMIC DNA]</scope>
</reference>
<sequence length="167" mass="19055">MADLLHRFMMLDAKPVETPMAASTSLTLHDDSPITDSTRFRQVLGALQYLVYTRPDIAYSVNKLSQYMHAPMAHHWQCVKRLLRYVSDTLSYGISIRHTASPLALTAFADSDWVGNRDDRSSTSRYLVYFGSTLISWRSQKQRTVVLSSTEAEYHAIAHATIELEWI</sequence>